<keyword evidence="5" id="KW-0539">Nucleus</keyword>
<dbReference type="PRINTS" id="PR00404">
    <property type="entry name" value="MADSDOMAIN"/>
</dbReference>
<dbReference type="GO" id="GO:0000977">
    <property type="term" value="F:RNA polymerase II transcription regulatory region sequence-specific DNA binding"/>
    <property type="evidence" value="ECO:0007669"/>
    <property type="project" value="InterPro"/>
</dbReference>
<dbReference type="CDD" id="cd00265">
    <property type="entry name" value="MADS_MEF2_like"/>
    <property type="match status" value="1"/>
</dbReference>
<dbReference type="SMART" id="SM00432">
    <property type="entry name" value="MADS"/>
    <property type="match status" value="1"/>
</dbReference>
<dbReference type="Gene3D" id="3.40.1810.10">
    <property type="entry name" value="Transcription factor, MADS-box"/>
    <property type="match status" value="1"/>
</dbReference>
<dbReference type="OMA" id="SHGNAHE"/>
<evidence type="ECO:0000256" key="2">
    <source>
        <dbReference type="ARBA" id="ARBA00023015"/>
    </source>
</evidence>
<protein>
    <submittedName>
        <fullName evidence="7">MADS-box transcription factor 51</fullName>
    </submittedName>
</protein>
<dbReference type="PANTHER" id="PTHR11945:SF758">
    <property type="entry name" value="MADS-BOX TRANSCRIPTION FACTOR 30"/>
    <property type="match status" value="1"/>
</dbReference>
<dbReference type="RefSeq" id="NP_001289954.1">
    <property type="nucleotide sequence ID" value="NM_001303025.1"/>
</dbReference>
<evidence type="ECO:0000313" key="7">
    <source>
        <dbReference type="EMBL" id="AIG21859.1"/>
    </source>
</evidence>
<evidence type="ECO:0000256" key="4">
    <source>
        <dbReference type="ARBA" id="ARBA00023163"/>
    </source>
</evidence>
<proteinExistence type="evidence at transcript level"/>
<dbReference type="EMBL" id="KF469345">
    <property type="protein sequence ID" value="AIG21859.1"/>
    <property type="molecule type" value="mRNA"/>
</dbReference>
<dbReference type="InterPro" id="IPR002100">
    <property type="entry name" value="TF_MADSbox"/>
</dbReference>
<reference evidence="7" key="1">
    <citation type="journal article" date="2014" name="PLoS ONE">
        <title>Genome-wide analysis of the MADS-box gene family in Brachypodium distachyon.</title>
        <authorList>
            <person name="Wei B."/>
            <person name="Zhang R.Z."/>
            <person name="Guo J.J."/>
            <person name="Liu D.M."/>
            <person name="Li A.L."/>
            <person name="Fan R.C."/>
            <person name="Mao L."/>
            <person name="Zhang X.Q."/>
        </authorList>
    </citation>
    <scope>NUCLEOTIDE SEQUENCE</scope>
</reference>
<feature type="domain" description="MADS-box" evidence="6">
    <location>
        <begin position="14"/>
        <end position="74"/>
    </location>
</feature>
<dbReference type="KEGG" id="bdi:104583437"/>
<dbReference type="AlphaFoldDB" id="I1HXK1"/>
<dbReference type="InterPro" id="IPR033896">
    <property type="entry name" value="MEF2-like_N"/>
</dbReference>
<dbReference type="Pfam" id="PF00319">
    <property type="entry name" value="SRF-TF"/>
    <property type="match status" value="1"/>
</dbReference>
<keyword evidence="3" id="KW-0238">DNA-binding</keyword>
<keyword evidence="2" id="KW-0805">Transcription regulation</keyword>
<dbReference type="GeneID" id="104583437"/>
<dbReference type="GO" id="GO:0046983">
    <property type="term" value="F:protein dimerization activity"/>
    <property type="evidence" value="ECO:0007669"/>
    <property type="project" value="InterPro"/>
</dbReference>
<dbReference type="GO" id="GO:0045944">
    <property type="term" value="P:positive regulation of transcription by RNA polymerase II"/>
    <property type="evidence" value="ECO:0007669"/>
    <property type="project" value="InterPro"/>
</dbReference>
<dbReference type="OrthoDB" id="1898716at2759"/>
<keyword evidence="4" id="KW-0804">Transcription</keyword>
<dbReference type="eggNOG" id="KOG0014">
    <property type="taxonomic scope" value="Eukaryota"/>
</dbReference>
<dbReference type="PROSITE" id="PS50066">
    <property type="entry name" value="MADS_BOX_2"/>
    <property type="match status" value="1"/>
</dbReference>
<comment type="subcellular location">
    <subcellularLocation>
        <location evidence="1">Nucleus</location>
    </subcellularLocation>
</comment>
<dbReference type="GO" id="GO:0005634">
    <property type="term" value="C:nucleus"/>
    <property type="evidence" value="ECO:0007669"/>
    <property type="project" value="UniProtKB-SubCell"/>
</dbReference>
<dbReference type="PANTHER" id="PTHR11945">
    <property type="entry name" value="MADS BOX PROTEIN"/>
    <property type="match status" value="1"/>
</dbReference>
<organism evidence="7">
    <name type="scientific">Brachypodium distachyon</name>
    <name type="common">Purple false brome</name>
    <name type="synonym">Trachynia distachya</name>
    <dbReference type="NCBI Taxonomy" id="15368"/>
    <lineage>
        <taxon>Eukaryota</taxon>
        <taxon>Viridiplantae</taxon>
        <taxon>Streptophyta</taxon>
        <taxon>Embryophyta</taxon>
        <taxon>Tracheophyta</taxon>
        <taxon>Spermatophyta</taxon>
        <taxon>Magnoliopsida</taxon>
        <taxon>Liliopsida</taxon>
        <taxon>Poales</taxon>
        <taxon>Poaceae</taxon>
        <taxon>BOP clade</taxon>
        <taxon>Pooideae</taxon>
        <taxon>Stipodae</taxon>
        <taxon>Brachypodieae</taxon>
        <taxon>Brachypodium</taxon>
    </lineage>
</organism>
<evidence type="ECO:0000256" key="5">
    <source>
        <dbReference type="ARBA" id="ARBA00023242"/>
    </source>
</evidence>
<evidence type="ECO:0000259" key="6">
    <source>
        <dbReference type="PROSITE" id="PS50066"/>
    </source>
</evidence>
<sequence length="365" mass="38245">MKPAAKAATMKRTQGRQKIQMELIRDPNALQVCFSKRRKGLVKKVFELCVLCDAQVALVVFSPAGKPYSFAHPSFPAVVDRFLNPQSAPAPAAAAAASGTDQLARLSELQREAERLADAVHEAKEVRGKELEAMVRAAGVWVDGDLSRCGAPQLEAALAALLGVQAEAAQRAHEILAQEAMVQQQQQQQCLAADGIGSSHGGNLFDYLGSYAAADHGHGGDLFDYLGSGGPYYAPDAMGSSHGNAHEAAAMDNGTDLMCNDAGSFFHYLGSSSGSFMADGGGGGGNHGEVGAVDTNIRLMGGGGMNHGLVPMMPLPPPQPPALPFNHGGFDYYNLGYNNQGDLGHGRGGAFYEMDGVYGTTCSFL</sequence>
<evidence type="ECO:0000256" key="1">
    <source>
        <dbReference type="ARBA" id="ARBA00004123"/>
    </source>
</evidence>
<dbReference type="SUPFAM" id="SSF55455">
    <property type="entry name" value="SRF-like"/>
    <property type="match status" value="1"/>
</dbReference>
<dbReference type="InterPro" id="IPR036879">
    <property type="entry name" value="TF_MADSbox_sf"/>
</dbReference>
<dbReference type="FunFam" id="3.40.1810.10:FF:000006">
    <property type="entry name" value="Agamous-like MADS-box protein AGL62"/>
    <property type="match status" value="1"/>
</dbReference>
<accession>I1HXK1</accession>
<name>I1HXK1_BRADI</name>
<dbReference type="HOGENOM" id="CLU_053053_8_0_1"/>
<evidence type="ECO:0000256" key="3">
    <source>
        <dbReference type="ARBA" id="ARBA00023125"/>
    </source>
</evidence>